<dbReference type="PANTHER" id="PTHR24177:SF292">
    <property type="entry name" value="ANKYRIN REPEAT FAMILY PROTEIN-RELATED"/>
    <property type="match status" value="1"/>
</dbReference>
<reference evidence="4" key="1">
    <citation type="journal article" date="2020" name="Nat. Commun.">
        <title>Genome assembly of wild tea tree DASZ reveals pedigree and selection history of tea varieties.</title>
        <authorList>
            <person name="Zhang W."/>
            <person name="Zhang Y."/>
            <person name="Qiu H."/>
            <person name="Guo Y."/>
            <person name="Wan H."/>
            <person name="Zhang X."/>
            <person name="Scossa F."/>
            <person name="Alseekh S."/>
            <person name="Zhang Q."/>
            <person name="Wang P."/>
            <person name="Xu L."/>
            <person name="Schmidt M.H."/>
            <person name="Jia X."/>
            <person name="Li D."/>
            <person name="Zhu A."/>
            <person name="Guo F."/>
            <person name="Chen W."/>
            <person name="Ni D."/>
            <person name="Usadel B."/>
            <person name="Fernie A.R."/>
            <person name="Wen W."/>
        </authorList>
    </citation>
    <scope>NUCLEOTIDE SEQUENCE [LARGE SCALE GENOMIC DNA]</scope>
    <source>
        <strain evidence="4">cv. G240</strain>
    </source>
</reference>
<organism evidence="3 4">
    <name type="scientific">Camellia sinensis</name>
    <name type="common">Tea plant</name>
    <name type="synonym">Thea sinensis</name>
    <dbReference type="NCBI Taxonomy" id="4442"/>
    <lineage>
        <taxon>Eukaryota</taxon>
        <taxon>Viridiplantae</taxon>
        <taxon>Streptophyta</taxon>
        <taxon>Embryophyta</taxon>
        <taxon>Tracheophyta</taxon>
        <taxon>Spermatophyta</taxon>
        <taxon>Magnoliopsida</taxon>
        <taxon>eudicotyledons</taxon>
        <taxon>Gunneridae</taxon>
        <taxon>Pentapetalae</taxon>
        <taxon>asterids</taxon>
        <taxon>Ericales</taxon>
        <taxon>Theaceae</taxon>
        <taxon>Camellia</taxon>
    </lineage>
</organism>
<dbReference type="Gene3D" id="1.25.40.20">
    <property type="entry name" value="Ankyrin repeat-containing domain"/>
    <property type="match status" value="1"/>
</dbReference>
<keyword evidence="1" id="KW-0472">Membrane</keyword>
<feature type="transmembrane region" description="Helical" evidence="1">
    <location>
        <begin position="353"/>
        <end position="373"/>
    </location>
</feature>
<dbReference type="PANTHER" id="PTHR24177">
    <property type="entry name" value="CASKIN"/>
    <property type="match status" value="1"/>
</dbReference>
<feature type="domain" description="PGG" evidence="2">
    <location>
        <begin position="234"/>
        <end position="346"/>
    </location>
</feature>
<feature type="transmembrane region" description="Helical" evidence="1">
    <location>
        <begin position="321"/>
        <end position="347"/>
    </location>
</feature>
<dbReference type="GO" id="GO:0016020">
    <property type="term" value="C:membrane"/>
    <property type="evidence" value="ECO:0007669"/>
    <property type="project" value="TreeGrafter"/>
</dbReference>
<keyword evidence="4" id="KW-1185">Reference proteome</keyword>
<dbReference type="Pfam" id="PF13962">
    <property type="entry name" value="PGG"/>
    <property type="match status" value="1"/>
</dbReference>
<dbReference type="InterPro" id="IPR026961">
    <property type="entry name" value="PGG_dom"/>
</dbReference>
<name>A0A7J7HHR1_CAMSI</name>
<accession>A0A7J7HHR1</accession>
<reference evidence="3 4" key="2">
    <citation type="submission" date="2020-07" db="EMBL/GenBank/DDBJ databases">
        <title>Genome assembly of wild tea tree DASZ reveals pedigree and selection history of tea varieties.</title>
        <authorList>
            <person name="Zhang W."/>
        </authorList>
    </citation>
    <scope>NUCLEOTIDE SEQUENCE [LARGE SCALE GENOMIC DNA]</scope>
    <source>
        <strain evidence="4">cv. G240</strain>
        <tissue evidence="3">Leaf</tissue>
    </source>
</reference>
<feature type="transmembrane region" description="Helical" evidence="1">
    <location>
        <begin position="279"/>
        <end position="301"/>
    </location>
</feature>
<proteinExistence type="predicted"/>
<keyword evidence="1" id="KW-0812">Transmembrane</keyword>
<dbReference type="InterPro" id="IPR036770">
    <property type="entry name" value="Ankyrin_rpt-contain_sf"/>
</dbReference>
<evidence type="ECO:0000313" key="3">
    <source>
        <dbReference type="EMBL" id="KAF5952105.1"/>
    </source>
</evidence>
<dbReference type="Proteomes" id="UP000593564">
    <property type="component" value="Unassembled WGS sequence"/>
</dbReference>
<dbReference type="AlphaFoldDB" id="A0A7J7HHR1"/>
<dbReference type="SUPFAM" id="SSF48403">
    <property type="entry name" value="Ankyrin repeat"/>
    <property type="match status" value="1"/>
</dbReference>
<comment type="caution">
    <text evidence="3">The sequence shown here is derived from an EMBL/GenBank/DDBJ whole genome shotgun (WGS) entry which is preliminary data.</text>
</comment>
<protein>
    <recommendedName>
        <fullName evidence="2">PGG domain-containing protein</fullName>
    </recommendedName>
</protein>
<evidence type="ECO:0000256" key="1">
    <source>
        <dbReference type="SAM" id="Phobius"/>
    </source>
</evidence>
<dbReference type="EMBL" id="JACBKZ010000004">
    <property type="protein sequence ID" value="KAF5952105.1"/>
    <property type="molecule type" value="Genomic_DNA"/>
</dbReference>
<evidence type="ECO:0000259" key="2">
    <source>
        <dbReference type="Pfam" id="PF13962"/>
    </source>
</evidence>
<sequence>MVFFMGNSMIHIPLRVCTLLHVPVKLENNGEHHNGGDIESAGSFTSVADANVPCIKDIREKKLVHEQAVELVKFLCDQIANANYSTARKIFSLSLEQATSAGIYEIVQEILKSYPDAISLQNKKKHSIFHQAIVCRHEKVFNLVRQVGKSITVFLGQCDDYQNNALHLAGFLAPQEQLYRRAGAALQMQRELQWFKEVEKRALTQHREKKNKEGKTPAQIFTETHKDLIKDGEQWLKDTANASTIVAALIATVVFAAAITVPGGNNGDGYPVFYKRASFLIFGISDAFALFSSMTSVLLFLSILTSRYGENDFLVIIPRRLIFGLITLFLSILSTMIAFGATLYLVFGDSYKTWIIFPMLVLPGIPAILFMELQFPLLVDMYKSTYHTIFVKQDDDLLY</sequence>
<feature type="transmembrane region" description="Helical" evidence="1">
    <location>
        <begin position="240"/>
        <end position="259"/>
    </location>
</feature>
<evidence type="ECO:0000313" key="4">
    <source>
        <dbReference type="Proteomes" id="UP000593564"/>
    </source>
</evidence>
<keyword evidence="1" id="KW-1133">Transmembrane helix</keyword>
<gene>
    <name evidence="3" type="ORF">HYC85_010049</name>
</gene>